<evidence type="ECO:0000313" key="5">
    <source>
        <dbReference type="Proteomes" id="UP000694546"/>
    </source>
</evidence>
<dbReference type="InterPro" id="IPR019410">
    <property type="entry name" value="Methyltransf_16"/>
</dbReference>
<dbReference type="Gene3D" id="3.40.50.150">
    <property type="entry name" value="Vaccinia Virus protein VP39"/>
    <property type="match status" value="1"/>
</dbReference>
<dbReference type="RefSeq" id="XP_030232660.1">
    <property type="nucleotide sequence ID" value="XM_030376800.1"/>
</dbReference>
<reference evidence="4" key="2">
    <citation type="submission" date="2025-09" db="UniProtKB">
        <authorList>
            <consortium name="Ensembl"/>
        </authorList>
    </citation>
    <scope>IDENTIFICATION</scope>
</reference>
<dbReference type="GeneID" id="115558577"/>
<dbReference type="InterPro" id="IPR029063">
    <property type="entry name" value="SAM-dependent_MTases_sf"/>
</dbReference>
<evidence type="ECO:0000256" key="2">
    <source>
        <dbReference type="ARBA" id="ARBA00022691"/>
    </source>
</evidence>
<feature type="region of interest" description="Disordered" evidence="3">
    <location>
        <begin position="1"/>
        <end position="101"/>
    </location>
</feature>
<keyword evidence="2" id="KW-0949">S-adenosyl-L-methionine</keyword>
<evidence type="ECO:0000256" key="1">
    <source>
        <dbReference type="ARBA" id="ARBA00022603"/>
    </source>
</evidence>
<reference evidence="4" key="1">
    <citation type="submission" date="2025-08" db="UniProtKB">
        <authorList>
            <consortium name="Ensembl"/>
        </authorList>
    </citation>
    <scope>IDENTIFICATION</scope>
</reference>
<protein>
    <submittedName>
        <fullName evidence="4">Protein-lysine methyltransferase METTL21C-like</fullName>
    </submittedName>
</protein>
<dbReference type="GO" id="GO:0032259">
    <property type="term" value="P:methylation"/>
    <property type="evidence" value="ECO:0007669"/>
    <property type="project" value="UniProtKB-KW"/>
</dbReference>
<sequence>MGTLSASYFEKGKAYLLLNEEEDNEDERNKRQEALRERRQSDEQERDNGGEEDIEERKERSSDSSEDETDDEDDRQEIERRKESGRVCDSDDPTGEQEVRQERKPAWAPYFLCRNGRDVYHYAGNDIVIYESIDSYGSVMWPAALALCSYLDSNRLETELLGKRVLELGAGTGLVAIVASLLGAAVTATDLPDLLGNLTANVMRNTRGRCRFTPEFTALSWGNELERLFPRSLQNYDYVLAADVVYHHEFLAELLLTMQHFCQPGTTLLWANKVRFTTDPIFTQNFKESFHAELVVEEGDMKIYKATSREEGGMKI</sequence>
<gene>
    <name evidence="4" type="primary">LOC115558577</name>
</gene>
<accession>A0A8C5BAC2</accession>
<evidence type="ECO:0000313" key="4">
    <source>
        <dbReference type="Ensembl" id="ENSGMOP00000043442.1"/>
    </source>
</evidence>
<dbReference type="GeneTree" id="ENSGT00940000156596"/>
<dbReference type="PANTHER" id="PTHR14614">
    <property type="entry name" value="HEPATOCELLULAR CARCINOMA-ASSOCIATED ANTIGEN"/>
    <property type="match status" value="1"/>
</dbReference>
<keyword evidence="5" id="KW-1185">Reference proteome</keyword>
<dbReference type="GO" id="GO:0008168">
    <property type="term" value="F:methyltransferase activity"/>
    <property type="evidence" value="ECO:0007669"/>
    <property type="project" value="UniProtKB-KW"/>
</dbReference>
<dbReference type="OMA" id="CEMDSAF"/>
<dbReference type="RefSeq" id="XP_030232659.1">
    <property type="nucleotide sequence ID" value="XM_030376799.1"/>
</dbReference>
<dbReference type="Proteomes" id="UP000694546">
    <property type="component" value="Chromosome 14"/>
</dbReference>
<name>A0A8C5BAC2_GADMO</name>
<feature type="compositionally biased region" description="Basic and acidic residues" evidence="3">
    <location>
        <begin position="77"/>
        <end position="89"/>
    </location>
</feature>
<evidence type="ECO:0000256" key="3">
    <source>
        <dbReference type="SAM" id="MobiDB-lite"/>
    </source>
</evidence>
<dbReference type="AlphaFoldDB" id="A0A8C5BAC2"/>
<keyword evidence="1" id="KW-0808">Transferase</keyword>
<feature type="compositionally biased region" description="Basic and acidic residues" evidence="3">
    <location>
        <begin position="27"/>
        <end position="63"/>
    </location>
</feature>
<dbReference type="Pfam" id="PF10294">
    <property type="entry name" value="Methyltransf_16"/>
    <property type="match status" value="1"/>
</dbReference>
<dbReference type="PANTHER" id="PTHR14614:SF13">
    <property type="entry name" value="PROTEIN-LYSINE METHYLTRANSFERASE METTL21C"/>
    <property type="match status" value="1"/>
</dbReference>
<dbReference type="SUPFAM" id="SSF53335">
    <property type="entry name" value="S-adenosyl-L-methionine-dependent methyltransferases"/>
    <property type="match status" value="1"/>
</dbReference>
<proteinExistence type="predicted"/>
<dbReference type="Ensembl" id="ENSGMOT00000025960.1">
    <property type="protein sequence ID" value="ENSGMOP00000043442.1"/>
    <property type="gene ID" value="ENSGMOG00000024865.1"/>
</dbReference>
<dbReference type="CDD" id="cd02440">
    <property type="entry name" value="AdoMet_MTases"/>
    <property type="match status" value="1"/>
</dbReference>
<feature type="compositionally biased region" description="Acidic residues" evidence="3">
    <location>
        <begin position="64"/>
        <end position="76"/>
    </location>
</feature>
<keyword evidence="1" id="KW-0489">Methyltransferase</keyword>
<organism evidence="4 5">
    <name type="scientific">Gadus morhua</name>
    <name type="common">Atlantic cod</name>
    <dbReference type="NCBI Taxonomy" id="8049"/>
    <lineage>
        <taxon>Eukaryota</taxon>
        <taxon>Metazoa</taxon>
        <taxon>Chordata</taxon>
        <taxon>Craniata</taxon>
        <taxon>Vertebrata</taxon>
        <taxon>Euteleostomi</taxon>
        <taxon>Actinopterygii</taxon>
        <taxon>Neopterygii</taxon>
        <taxon>Teleostei</taxon>
        <taxon>Neoteleostei</taxon>
        <taxon>Acanthomorphata</taxon>
        <taxon>Zeiogadaria</taxon>
        <taxon>Gadariae</taxon>
        <taxon>Gadiformes</taxon>
        <taxon>Gadoidei</taxon>
        <taxon>Gadidae</taxon>
        <taxon>Gadus</taxon>
    </lineage>
</organism>